<feature type="transmembrane region" description="Helical" evidence="1">
    <location>
        <begin position="58"/>
        <end position="80"/>
    </location>
</feature>
<reference evidence="3" key="1">
    <citation type="journal article" date="2019" name="Int. J. Syst. Evol. Microbiol.">
        <title>The Global Catalogue of Microorganisms (GCM) 10K type strain sequencing project: providing services to taxonomists for standard genome sequencing and annotation.</title>
        <authorList>
            <consortium name="The Broad Institute Genomics Platform"/>
            <consortium name="The Broad Institute Genome Sequencing Center for Infectious Disease"/>
            <person name="Wu L."/>
            <person name="Ma J."/>
        </authorList>
    </citation>
    <scope>NUCLEOTIDE SEQUENCE [LARGE SCALE GENOMIC DNA]</scope>
    <source>
        <strain evidence="3">KACC 11299</strain>
    </source>
</reference>
<feature type="transmembrane region" description="Helical" evidence="1">
    <location>
        <begin position="86"/>
        <end position="105"/>
    </location>
</feature>
<keyword evidence="1" id="KW-0472">Membrane</keyword>
<protein>
    <submittedName>
        <fullName evidence="2">Uncharacterized protein</fullName>
    </submittedName>
</protein>
<sequence length="115" mass="12974">MKYVQVLGIVTIAMIVISFVMVFVIPDFFIHSIIVMLFSYGLLGYLTKSFHFPYFAAYMLACALVVINILISHFFIGLPMLFEPDIALFSFVNATAIAIASVFIFRKVDARRAYG</sequence>
<evidence type="ECO:0000313" key="3">
    <source>
        <dbReference type="Proteomes" id="UP001596071"/>
    </source>
</evidence>
<accession>A0ABW0TYS2</accession>
<evidence type="ECO:0000313" key="2">
    <source>
        <dbReference type="EMBL" id="MFC5604191.1"/>
    </source>
</evidence>
<name>A0ABW0TYS2_9BACL</name>
<comment type="caution">
    <text evidence="2">The sequence shown here is derived from an EMBL/GenBank/DDBJ whole genome shotgun (WGS) entry which is preliminary data.</text>
</comment>
<keyword evidence="1" id="KW-1133">Transmembrane helix</keyword>
<keyword evidence="1" id="KW-0812">Transmembrane</keyword>
<proteinExistence type="predicted"/>
<evidence type="ECO:0000256" key="1">
    <source>
        <dbReference type="SAM" id="Phobius"/>
    </source>
</evidence>
<dbReference type="Proteomes" id="UP001596071">
    <property type="component" value="Unassembled WGS sequence"/>
</dbReference>
<gene>
    <name evidence="2" type="ORF">ACFPTP_13260</name>
</gene>
<dbReference type="EMBL" id="JBHSNP010000027">
    <property type="protein sequence ID" value="MFC5604191.1"/>
    <property type="molecule type" value="Genomic_DNA"/>
</dbReference>
<dbReference type="RefSeq" id="WP_381445694.1">
    <property type="nucleotide sequence ID" value="NZ_JBHSNP010000027.1"/>
</dbReference>
<feature type="transmembrane region" description="Helical" evidence="1">
    <location>
        <begin position="7"/>
        <end position="23"/>
    </location>
</feature>
<keyword evidence="3" id="KW-1185">Reference proteome</keyword>
<feature type="transmembrane region" description="Helical" evidence="1">
    <location>
        <begin position="29"/>
        <end position="46"/>
    </location>
</feature>
<organism evidence="2 3">
    <name type="scientific">Sporosarcina koreensis</name>
    <dbReference type="NCBI Taxonomy" id="334735"/>
    <lineage>
        <taxon>Bacteria</taxon>
        <taxon>Bacillati</taxon>
        <taxon>Bacillota</taxon>
        <taxon>Bacilli</taxon>
        <taxon>Bacillales</taxon>
        <taxon>Caryophanaceae</taxon>
        <taxon>Sporosarcina</taxon>
    </lineage>
</organism>